<name>A0ABT6CK78_9SPHN</name>
<dbReference type="EMBL" id="JAROCY010000010">
    <property type="protein sequence ID" value="MDF8333934.1"/>
    <property type="molecule type" value="Genomic_DNA"/>
</dbReference>
<dbReference type="SUPFAM" id="SSF56281">
    <property type="entry name" value="Metallo-hydrolase/oxidoreductase"/>
    <property type="match status" value="1"/>
</dbReference>
<dbReference type="RefSeq" id="WP_277278102.1">
    <property type="nucleotide sequence ID" value="NZ_JAROCY010000010.1"/>
</dbReference>
<organism evidence="8 9">
    <name type="scientific">Novosphingobium cyanobacteriorum</name>
    <dbReference type="NCBI Taxonomy" id="3024215"/>
    <lineage>
        <taxon>Bacteria</taxon>
        <taxon>Pseudomonadati</taxon>
        <taxon>Pseudomonadota</taxon>
        <taxon>Alphaproteobacteria</taxon>
        <taxon>Sphingomonadales</taxon>
        <taxon>Sphingomonadaceae</taxon>
        <taxon>Novosphingobium</taxon>
    </lineage>
</organism>
<keyword evidence="5" id="KW-0862">Zinc</keyword>
<dbReference type="InterPro" id="IPR001279">
    <property type="entry name" value="Metallo-B-lactamas"/>
</dbReference>
<dbReference type="Pfam" id="PF00753">
    <property type="entry name" value="Lactamase_B"/>
    <property type="match status" value="1"/>
</dbReference>
<dbReference type="SMART" id="SM00849">
    <property type="entry name" value="Lactamase_B"/>
    <property type="match status" value="1"/>
</dbReference>
<reference evidence="8 9" key="1">
    <citation type="submission" date="2023-03" db="EMBL/GenBank/DDBJ databases">
        <title>Novosphingobium cyanobacteriorum sp. nov., isolated from a eutrophic reservoir during the Microcystis bloom period.</title>
        <authorList>
            <person name="Kang M."/>
            <person name="Le V."/>
            <person name="Ko S.-R."/>
            <person name="Lee S.-A."/>
            <person name="Ahn C.-Y."/>
        </authorList>
    </citation>
    <scope>NUCLEOTIDE SEQUENCE [LARGE SCALE GENOMIC DNA]</scope>
    <source>
        <strain evidence="8 9">HBC54</strain>
    </source>
</reference>
<evidence type="ECO:0000256" key="1">
    <source>
        <dbReference type="ARBA" id="ARBA00001947"/>
    </source>
</evidence>
<evidence type="ECO:0000256" key="4">
    <source>
        <dbReference type="ARBA" id="ARBA00022801"/>
    </source>
</evidence>
<evidence type="ECO:0000313" key="8">
    <source>
        <dbReference type="EMBL" id="MDF8333934.1"/>
    </source>
</evidence>
<evidence type="ECO:0000256" key="6">
    <source>
        <dbReference type="SAM" id="MobiDB-lite"/>
    </source>
</evidence>
<dbReference type="Gene3D" id="3.60.15.10">
    <property type="entry name" value="Ribonuclease Z/Hydroxyacylglutathione hydrolase-like"/>
    <property type="match status" value="1"/>
</dbReference>
<dbReference type="Proteomes" id="UP001222770">
    <property type="component" value="Unassembled WGS sequence"/>
</dbReference>
<evidence type="ECO:0000313" key="9">
    <source>
        <dbReference type="Proteomes" id="UP001222770"/>
    </source>
</evidence>
<feature type="region of interest" description="Disordered" evidence="6">
    <location>
        <begin position="301"/>
        <end position="326"/>
    </location>
</feature>
<dbReference type="PANTHER" id="PTHR42978">
    <property type="entry name" value="QUORUM-QUENCHING LACTONASE YTNP-RELATED-RELATED"/>
    <property type="match status" value="1"/>
</dbReference>
<comment type="cofactor">
    <cofactor evidence="1">
        <name>Zn(2+)</name>
        <dbReference type="ChEBI" id="CHEBI:29105"/>
    </cofactor>
</comment>
<evidence type="ECO:0000259" key="7">
    <source>
        <dbReference type="SMART" id="SM00849"/>
    </source>
</evidence>
<keyword evidence="3" id="KW-0479">Metal-binding</keyword>
<keyword evidence="4" id="KW-0378">Hydrolase</keyword>
<keyword evidence="9" id="KW-1185">Reference proteome</keyword>
<feature type="domain" description="Metallo-beta-lactamase" evidence="7">
    <location>
        <begin position="83"/>
        <end position="279"/>
    </location>
</feature>
<comment type="similarity">
    <text evidence="2">Belongs to the metallo-beta-lactamase superfamily.</text>
</comment>
<evidence type="ECO:0000256" key="3">
    <source>
        <dbReference type="ARBA" id="ARBA00022723"/>
    </source>
</evidence>
<dbReference type="PANTHER" id="PTHR42978:SF7">
    <property type="entry name" value="METALLO-HYDROLASE RV2300C-RELATED"/>
    <property type="match status" value="1"/>
</dbReference>
<comment type="caution">
    <text evidence="8">The sequence shown here is derived from an EMBL/GenBank/DDBJ whole genome shotgun (WGS) entry which is preliminary data.</text>
</comment>
<accession>A0ABT6CK78</accession>
<gene>
    <name evidence="8" type="ORF">POM99_12030</name>
</gene>
<dbReference type="InterPro" id="IPR036866">
    <property type="entry name" value="RibonucZ/Hydroxyglut_hydro"/>
</dbReference>
<evidence type="ECO:0000256" key="5">
    <source>
        <dbReference type="ARBA" id="ARBA00022833"/>
    </source>
</evidence>
<evidence type="ECO:0000256" key="2">
    <source>
        <dbReference type="ARBA" id="ARBA00007749"/>
    </source>
</evidence>
<feature type="compositionally biased region" description="Low complexity" evidence="6">
    <location>
        <begin position="314"/>
        <end position="326"/>
    </location>
</feature>
<dbReference type="InterPro" id="IPR051013">
    <property type="entry name" value="MBL_superfamily_lactonases"/>
</dbReference>
<sequence>MKLWNRIILLFVLLVAIPYYWLLVDARTGSVPAKPIDIVALRRAAQDVPGQKPVAIEYAAVAARRAPGAALVAGGGLKRDLIGIVAYRLVSPGGDILIDSGLSQAQAHDMGIDLWKGPAQARVNGWMDSARLILFTHEHPDHVGGFLASPHFARIAPKAVILPEMIAGIKEVAASRVAGLPKPLHYGEYAAVAPGVVLMRTPGHTPGSQMIFVQLQDGREYLFTGDTASMARNVGWVRPRSHLVSDWIAPEDRGATIGWIKGLSDLARRNPRLTLVYSHDLAWLQSGRRGPGFHTDFLWTTTPEDRDPLDEETPAAAPAGNANAIK</sequence>
<proteinExistence type="inferred from homology"/>
<protein>
    <submittedName>
        <fullName evidence="8">MBL fold metallo-hydrolase</fullName>
    </submittedName>
</protein>